<sequence>MRGYPSGEADSGECGAPGRYGGSVVNAGAPARGGGGVVSAEIPAWAAELLADLRTTAPGACAVALAVRRGPERVLLATGSTTLRGGPPADPDTRFEIGSLTKTFTALLLAEMVARGEVAYDDPITRFLPRTAAPRLRGAPITLVHLATHTSGLPSLPPGLLRRGAPAWFSNPYADFSAADLRRALARTRPRAAPGTRVHYSNLGVGLLGALLTHAAHGPGGAFAPLLAARVLDPLGLTRTSCATDQPQATGYWHGRARPPWQIPALPGAGVGRSSARDLLATLDALLDPATAPPTVPGTLRTALADVTTPRLVLPRTGRRIALVWNIRPRPGGDLYHHSGGTRGFTAFAGFSPRTGVALTALANTSPALTGTFIQRAYLELWSLAQDAASRRDGQVP</sequence>
<dbReference type="PATRIC" id="fig|1286094.4.peg.5357"/>
<accession>S4AJ86</accession>
<evidence type="ECO:0000259" key="1">
    <source>
        <dbReference type="Pfam" id="PF00144"/>
    </source>
</evidence>
<gene>
    <name evidence="2" type="ORF">STRAU_5426</name>
</gene>
<dbReference type="SUPFAM" id="SSF56601">
    <property type="entry name" value="beta-lactamase/transpeptidase-like"/>
    <property type="match status" value="1"/>
</dbReference>
<comment type="caution">
    <text evidence="2">The sequence shown here is derived from an EMBL/GenBank/DDBJ whole genome shotgun (WGS) entry which is preliminary data.</text>
</comment>
<dbReference type="EMBL" id="AOPZ01000307">
    <property type="protein sequence ID" value="EPH41517.1"/>
    <property type="molecule type" value="Genomic_DNA"/>
</dbReference>
<name>S4AJ86_9ACTN</name>
<proteinExistence type="predicted"/>
<organism evidence="2 3">
    <name type="scientific">Streptomyces aurantiacus JA 4570</name>
    <dbReference type="NCBI Taxonomy" id="1286094"/>
    <lineage>
        <taxon>Bacteria</taxon>
        <taxon>Bacillati</taxon>
        <taxon>Actinomycetota</taxon>
        <taxon>Actinomycetes</taxon>
        <taxon>Kitasatosporales</taxon>
        <taxon>Streptomycetaceae</taxon>
        <taxon>Streptomyces</taxon>
        <taxon>Streptomyces aurantiacus group</taxon>
    </lineage>
</organism>
<dbReference type="PANTHER" id="PTHR46825">
    <property type="entry name" value="D-ALANYL-D-ALANINE-CARBOXYPEPTIDASE/ENDOPEPTIDASE AMPH"/>
    <property type="match status" value="1"/>
</dbReference>
<feature type="domain" description="Beta-lactamase-related" evidence="1">
    <location>
        <begin position="62"/>
        <end position="367"/>
    </location>
</feature>
<evidence type="ECO:0000313" key="2">
    <source>
        <dbReference type="EMBL" id="EPH41517.1"/>
    </source>
</evidence>
<dbReference type="PANTHER" id="PTHR46825:SF7">
    <property type="entry name" value="D-ALANYL-D-ALANINE CARBOXYPEPTIDASE"/>
    <property type="match status" value="1"/>
</dbReference>
<reference evidence="2 3" key="1">
    <citation type="submission" date="2013-02" db="EMBL/GenBank/DDBJ databases">
        <title>Draft Genome Sequence of Streptomyces aurantiacus, Which Produces Setomimycin.</title>
        <authorList>
            <person name="Gruening B.A."/>
            <person name="Praeg A."/>
            <person name="Erxleben A."/>
            <person name="Guenther S."/>
            <person name="Mueller M."/>
        </authorList>
    </citation>
    <scope>NUCLEOTIDE SEQUENCE [LARGE SCALE GENOMIC DNA]</scope>
    <source>
        <strain evidence="2 3">JA 4570</strain>
    </source>
</reference>
<dbReference type="InterPro" id="IPR050491">
    <property type="entry name" value="AmpC-like"/>
</dbReference>
<keyword evidence="3" id="KW-1185">Reference proteome</keyword>
<dbReference type="InterPro" id="IPR001466">
    <property type="entry name" value="Beta-lactam-related"/>
</dbReference>
<dbReference type="AlphaFoldDB" id="S4AJ86"/>
<dbReference type="Gene3D" id="3.40.710.10">
    <property type="entry name" value="DD-peptidase/beta-lactamase superfamily"/>
    <property type="match status" value="1"/>
</dbReference>
<dbReference type="InterPro" id="IPR012338">
    <property type="entry name" value="Beta-lactam/transpept-like"/>
</dbReference>
<evidence type="ECO:0000313" key="3">
    <source>
        <dbReference type="Proteomes" id="UP000014629"/>
    </source>
</evidence>
<protein>
    <recommendedName>
        <fullName evidence="1">Beta-lactamase-related domain-containing protein</fullName>
    </recommendedName>
</protein>
<dbReference type="Proteomes" id="UP000014629">
    <property type="component" value="Unassembled WGS sequence"/>
</dbReference>
<dbReference type="Pfam" id="PF00144">
    <property type="entry name" value="Beta-lactamase"/>
    <property type="match status" value="1"/>
</dbReference>